<evidence type="ECO:0000313" key="3">
    <source>
        <dbReference type="EMBL" id="CAD7242389.1"/>
    </source>
</evidence>
<dbReference type="InterPro" id="IPR000618">
    <property type="entry name" value="Insect_cuticle"/>
</dbReference>
<evidence type="ECO:0000313" key="4">
    <source>
        <dbReference type="Proteomes" id="UP000677054"/>
    </source>
</evidence>
<keyword evidence="4" id="KW-1185">Reference proteome</keyword>
<keyword evidence="2" id="KW-0732">Signal</keyword>
<proteinExistence type="predicted"/>
<feature type="chain" id="PRO_5036209579" evidence="2">
    <location>
        <begin position="18"/>
        <end position="314"/>
    </location>
</feature>
<protein>
    <submittedName>
        <fullName evidence="3">Uncharacterized protein</fullName>
    </submittedName>
</protein>
<evidence type="ECO:0000256" key="1">
    <source>
        <dbReference type="PROSITE-ProRule" id="PRU00497"/>
    </source>
</evidence>
<dbReference type="Pfam" id="PF00379">
    <property type="entry name" value="Chitin_bind_4"/>
    <property type="match status" value="1"/>
</dbReference>
<dbReference type="PROSITE" id="PS51155">
    <property type="entry name" value="CHIT_BIND_RR_2"/>
    <property type="match status" value="1"/>
</dbReference>
<dbReference type="GO" id="GO:0042302">
    <property type="term" value="F:structural constituent of cuticle"/>
    <property type="evidence" value="ECO:0007669"/>
    <property type="project" value="UniProtKB-UniRule"/>
</dbReference>
<dbReference type="EMBL" id="CAJPEV010000260">
    <property type="protein sequence ID" value="CAG0883108.1"/>
    <property type="molecule type" value="Genomic_DNA"/>
</dbReference>
<feature type="signal peptide" evidence="2">
    <location>
        <begin position="1"/>
        <end position="17"/>
    </location>
</feature>
<dbReference type="EMBL" id="LR899777">
    <property type="protein sequence ID" value="CAD7242389.1"/>
    <property type="molecule type" value="Genomic_DNA"/>
</dbReference>
<organism evidence="3">
    <name type="scientific">Darwinula stevensoni</name>
    <dbReference type="NCBI Taxonomy" id="69355"/>
    <lineage>
        <taxon>Eukaryota</taxon>
        <taxon>Metazoa</taxon>
        <taxon>Ecdysozoa</taxon>
        <taxon>Arthropoda</taxon>
        <taxon>Crustacea</taxon>
        <taxon>Oligostraca</taxon>
        <taxon>Ostracoda</taxon>
        <taxon>Podocopa</taxon>
        <taxon>Podocopida</taxon>
        <taxon>Darwinulocopina</taxon>
        <taxon>Darwinuloidea</taxon>
        <taxon>Darwinulidae</taxon>
        <taxon>Darwinula</taxon>
    </lineage>
</organism>
<keyword evidence="1" id="KW-0193">Cuticle</keyword>
<reference evidence="3" key="1">
    <citation type="submission" date="2020-11" db="EMBL/GenBank/DDBJ databases">
        <authorList>
            <person name="Tran Van P."/>
        </authorList>
    </citation>
    <scope>NUCLEOTIDE SEQUENCE</scope>
</reference>
<gene>
    <name evidence="3" type="ORF">DSTB1V02_LOCUS2355</name>
</gene>
<name>A0A7R9A1B4_9CRUS</name>
<dbReference type="Proteomes" id="UP000677054">
    <property type="component" value="Unassembled WGS sequence"/>
</dbReference>
<dbReference type="OrthoDB" id="6376947at2759"/>
<dbReference type="AlphaFoldDB" id="A0A7R9A1B4"/>
<accession>A0A7R9A1B4</accession>
<evidence type="ECO:0000256" key="2">
    <source>
        <dbReference type="SAM" id="SignalP"/>
    </source>
</evidence>
<sequence>MELRLTWILLIVAAVNGDGGVVYRDFPFSPYFPASPAFVRHVPFPFYGHPFGFQYAVQEDPVVSVEESPVVTVEESPVVTVEENPVVSVKEDAVVSVEEKPVVSVKEVKPAIPVAVEPFEFPGHPYTYAYTGPYDPAAPAFIPERIPFPTYAPTYTTQYHSQNGLGYVYGYAGGPSAKHEEKTPDGVVRGSYSYLDGNHQLQHVSYVSTPQDGFQVVHATNTPEARVPVVAAPILKLDTLEPVEHRDEKEVDAIRHKRSAEPGIFKKKFKKIKYRPVYRKVHYKPVYRRPIYVKPKFVKPKFFKKVYKKKFFKG</sequence>